<protein>
    <recommendedName>
        <fullName evidence="1">Small, acid-soluble spore protein Tlp</fullName>
    </recommendedName>
</protein>
<gene>
    <name evidence="1" type="primary">tlp</name>
    <name evidence="3" type="ORF">EJA10_14485</name>
</gene>
<proteinExistence type="evidence at transcript level"/>
<comment type="subcellular location">
    <subcellularLocation>
        <location evidence="1">Spore core</location>
    </subcellularLocation>
</comment>
<dbReference type="AlphaFoldDB" id="A0A427TNT4"/>
<comment type="similarity">
    <text evidence="1">Belongs to the Tlp family.</text>
</comment>
<organism evidence="3 4">
    <name type="scientific">Mesobacillus subterraneus</name>
    <dbReference type="NCBI Taxonomy" id="285983"/>
    <lineage>
        <taxon>Bacteria</taxon>
        <taxon>Bacillati</taxon>
        <taxon>Bacillota</taxon>
        <taxon>Bacilli</taxon>
        <taxon>Bacillales</taxon>
        <taxon>Bacillaceae</taxon>
        <taxon>Mesobacillus</taxon>
    </lineage>
</organism>
<evidence type="ECO:0000256" key="2">
    <source>
        <dbReference type="SAM" id="MobiDB-lite"/>
    </source>
</evidence>
<evidence type="ECO:0000313" key="4">
    <source>
        <dbReference type="Proteomes" id="UP000279911"/>
    </source>
</evidence>
<dbReference type="RefSeq" id="WP_125480741.1">
    <property type="nucleotide sequence ID" value="NZ_RSFW01000017.1"/>
</dbReference>
<comment type="induction">
    <text evidence="1">Expressed only in the forespore compartment of sporulating cells.</text>
</comment>
<dbReference type="GO" id="GO:0030435">
    <property type="term" value="P:sporulation resulting in formation of a cellular spore"/>
    <property type="evidence" value="ECO:0007669"/>
    <property type="project" value="UniProtKB-KW"/>
</dbReference>
<accession>A0A427TNT4</accession>
<feature type="region of interest" description="Disordered" evidence="2">
    <location>
        <begin position="35"/>
        <end position="59"/>
    </location>
</feature>
<comment type="caution">
    <text evidence="3">The sequence shown here is derived from an EMBL/GenBank/DDBJ whole genome shotgun (WGS) entry which is preliminary data.</text>
</comment>
<dbReference type="OrthoDB" id="1799076at2"/>
<dbReference type="STRING" id="285983.UB32_18100"/>
<dbReference type="InterPro" id="IPR017524">
    <property type="entry name" value="SASP_thioredoxin-like"/>
</dbReference>
<dbReference type="HAMAP" id="MF_01506">
    <property type="entry name" value="Tlp"/>
    <property type="match status" value="1"/>
</dbReference>
<dbReference type="Pfam" id="PF19824">
    <property type="entry name" value="Tlp"/>
    <property type="match status" value="1"/>
</dbReference>
<dbReference type="EMBL" id="RSFW01000017">
    <property type="protein sequence ID" value="RSD26040.1"/>
    <property type="molecule type" value="Genomic_DNA"/>
</dbReference>
<evidence type="ECO:0000313" key="3">
    <source>
        <dbReference type="EMBL" id="RSD26040.1"/>
    </source>
</evidence>
<name>A0A427TNT4_9BACI</name>
<dbReference type="GO" id="GO:0030436">
    <property type="term" value="P:asexual sporulation"/>
    <property type="evidence" value="ECO:0007669"/>
    <property type="project" value="UniProtKB-UniRule"/>
</dbReference>
<dbReference type="Proteomes" id="UP000279911">
    <property type="component" value="Unassembled WGS sequence"/>
</dbReference>
<keyword evidence="1" id="KW-0749">Sporulation</keyword>
<reference evidence="4" key="1">
    <citation type="submission" date="2018-12" db="EMBL/GenBank/DDBJ databases">
        <title>Bacillus chawlae sp. nov., Bacillus glennii sp. nov., and Bacillus saganii sp. nov. Isolated from the Vehicle Assembly Building at Kennedy Space Center where the Viking Spacecraft were Assembled.</title>
        <authorList>
            <person name="Seuylemezian A."/>
            <person name="Vaishampayan P."/>
        </authorList>
    </citation>
    <scope>NUCLEOTIDE SEQUENCE [LARGE SCALE GENOMIC DNA]</scope>
    <source>
        <strain evidence="4">DSM 13966</strain>
    </source>
</reference>
<sequence>MANHTPKPDDRSDNVEKLQSMIHHTIANMEDAEAAMVNSSPEDQERIKAKNERRRDSIDAFRAEIKDEAHNQQH</sequence>
<feature type="compositionally biased region" description="Basic and acidic residues" evidence="2">
    <location>
        <begin position="43"/>
        <end position="59"/>
    </location>
</feature>
<dbReference type="NCBIfam" id="TIGR03090">
    <property type="entry name" value="SASP_tlp"/>
    <property type="match status" value="1"/>
</dbReference>
<evidence type="ECO:0000256" key="1">
    <source>
        <dbReference type="HAMAP-Rule" id="MF_01506"/>
    </source>
</evidence>